<name>A0A1W6MQY3_9HYPH</name>
<feature type="transmembrane region" description="Helical" evidence="2">
    <location>
        <begin position="45"/>
        <end position="67"/>
    </location>
</feature>
<dbReference type="AlphaFoldDB" id="A0A1W6MQY3"/>
<keyword evidence="2" id="KW-0812">Transmembrane</keyword>
<keyword evidence="4" id="KW-1185">Reference proteome</keyword>
<evidence type="ECO:0000313" key="3">
    <source>
        <dbReference type="EMBL" id="ARN80004.1"/>
    </source>
</evidence>
<sequence>MQENSSLLPSLVGAEEAPLASRKAADKSGALRRLRYSVAGWRSPASFWSALALAILMGAALGLEFGLRAGGLAPPTSGRIAEPASLDRVALVELAHLRDDVRSLRAQIEQLRHTAETSRAGERIKALEAAHEASLAQAQLASATATKLGALEARLERLERAGADPTSTSVIGRPGSRLSGKDRRAAGGGAPD</sequence>
<feature type="region of interest" description="Disordered" evidence="1">
    <location>
        <begin position="159"/>
        <end position="192"/>
    </location>
</feature>
<protein>
    <submittedName>
        <fullName evidence="3">Uncharacterized protein</fullName>
    </submittedName>
</protein>
<reference evidence="3 4" key="1">
    <citation type="submission" date="2017-02" db="EMBL/GenBank/DDBJ databases">
        <authorList>
            <person name="Peterson S.W."/>
        </authorList>
    </citation>
    <scope>NUCLEOTIDE SEQUENCE [LARGE SCALE GENOMIC DNA]</scope>
    <source>
        <strain evidence="3 4">S285</strain>
    </source>
</reference>
<accession>A0A1W6MQY3</accession>
<gene>
    <name evidence="3" type="ORF">B1812_01705</name>
</gene>
<keyword evidence="2" id="KW-0472">Membrane</keyword>
<proteinExistence type="predicted"/>
<dbReference type="STRING" id="655015.B1812_01705"/>
<evidence type="ECO:0000313" key="4">
    <source>
        <dbReference type="Proteomes" id="UP000193978"/>
    </source>
</evidence>
<organism evidence="3 4">
    <name type="scientific">Methylocystis bryophila</name>
    <dbReference type="NCBI Taxonomy" id="655015"/>
    <lineage>
        <taxon>Bacteria</taxon>
        <taxon>Pseudomonadati</taxon>
        <taxon>Pseudomonadota</taxon>
        <taxon>Alphaproteobacteria</taxon>
        <taxon>Hyphomicrobiales</taxon>
        <taxon>Methylocystaceae</taxon>
        <taxon>Methylocystis</taxon>
    </lineage>
</organism>
<dbReference type="RefSeq" id="WP_085770058.1">
    <property type="nucleotide sequence ID" value="NZ_AP027149.1"/>
</dbReference>
<evidence type="ECO:0000256" key="1">
    <source>
        <dbReference type="SAM" id="MobiDB-lite"/>
    </source>
</evidence>
<keyword evidence="2" id="KW-1133">Transmembrane helix</keyword>
<dbReference type="KEGG" id="mbry:B1812_01705"/>
<dbReference type="Proteomes" id="UP000193978">
    <property type="component" value="Chromosome"/>
</dbReference>
<dbReference type="EMBL" id="CP019948">
    <property type="protein sequence ID" value="ARN80004.1"/>
    <property type="molecule type" value="Genomic_DNA"/>
</dbReference>
<evidence type="ECO:0000256" key="2">
    <source>
        <dbReference type="SAM" id="Phobius"/>
    </source>
</evidence>